<dbReference type="Proteomes" id="UP000799770">
    <property type="component" value="Unassembled WGS sequence"/>
</dbReference>
<feature type="signal peptide" evidence="1">
    <location>
        <begin position="1"/>
        <end position="17"/>
    </location>
</feature>
<dbReference type="AlphaFoldDB" id="A0A6A5ZRT6"/>
<proteinExistence type="predicted"/>
<protein>
    <recommendedName>
        <fullName evidence="4">TNFR-Cys domain-containing protein</fullName>
    </recommendedName>
</protein>
<evidence type="ECO:0000313" key="3">
    <source>
        <dbReference type="Proteomes" id="UP000799770"/>
    </source>
</evidence>
<accession>A0A6A5ZRT6</accession>
<sequence>MKLLSLLLLLPLTTAGALPDRPTNSPPTVATTSSPTNDTCTVCDTFYTKCLTDGNPANTDWLRHCRREVCIHGPSQCHTGERCASPACSWTGKCNACDEFFQECLKTCNRMVHECQEGCWKKACVEGPVQCHRGQACQRAECEVPSAFVKRNVPSSQQDQKASVESDEGK</sequence>
<organism evidence="2 3">
    <name type="scientific">Lophiotrema nucula</name>
    <dbReference type="NCBI Taxonomy" id="690887"/>
    <lineage>
        <taxon>Eukaryota</taxon>
        <taxon>Fungi</taxon>
        <taxon>Dikarya</taxon>
        <taxon>Ascomycota</taxon>
        <taxon>Pezizomycotina</taxon>
        <taxon>Dothideomycetes</taxon>
        <taxon>Pleosporomycetidae</taxon>
        <taxon>Pleosporales</taxon>
        <taxon>Lophiotremataceae</taxon>
        <taxon>Lophiotrema</taxon>
    </lineage>
</organism>
<gene>
    <name evidence="2" type="ORF">BDV96DRAFT_563408</name>
</gene>
<feature type="chain" id="PRO_5025448061" description="TNFR-Cys domain-containing protein" evidence="1">
    <location>
        <begin position="18"/>
        <end position="170"/>
    </location>
</feature>
<evidence type="ECO:0008006" key="4">
    <source>
        <dbReference type="Google" id="ProtNLM"/>
    </source>
</evidence>
<keyword evidence="1" id="KW-0732">Signal</keyword>
<evidence type="ECO:0000313" key="2">
    <source>
        <dbReference type="EMBL" id="KAF2122390.1"/>
    </source>
</evidence>
<evidence type="ECO:0000256" key="1">
    <source>
        <dbReference type="SAM" id="SignalP"/>
    </source>
</evidence>
<dbReference type="EMBL" id="ML977311">
    <property type="protein sequence ID" value="KAF2122390.1"/>
    <property type="molecule type" value="Genomic_DNA"/>
</dbReference>
<name>A0A6A5ZRT6_9PLEO</name>
<reference evidence="2" key="1">
    <citation type="journal article" date="2020" name="Stud. Mycol.">
        <title>101 Dothideomycetes genomes: a test case for predicting lifestyles and emergence of pathogens.</title>
        <authorList>
            <person name="Haridas S."/>
            <person name="Albert R."/>
            <person name="Binder M."/>
            <person name="Bloem J."/>
            <person name="Labutti K."/>
            <person name="Salamov A."/>
            <person name="Andreopoulos B."/>
            <person name="Baker S."/>
            <person name="Barry K."/>
            <person name="Bills G."/>
            <person name="Bluhm B."/>
            <person name="Cannon C."/>
            <person name="Castanera R."/>
            <person name="Culley D."/>
            <person name="Daum C."/>
            <person name="Ezra D."/>
            <person name="Gonzalez J."/>
            <person name="Henrissat B."/>
            <person name="Kuo A."/>
            <person name="Liang C."/>
            <person name="Lipzen A."/>
            <person name="Lutzoni F."/>
            <person name="Magnuson J."/>
            <person name="Mondo S."/>
            <person name="Nolan M."/>
            <person name="Ohm R."/>
            <person name="Pangilinan J."/>
            <person name="Park H.-J."/>
            <person name="Ramirez L."/>
            <person name="Alfaro M."/>
            <person name="Sun H."/>
            <person name="Tritt A."/>
            <person name="Yoshinaga Y."/>
            <person name="Zwiers L.-H."/>
            <person name="Turgeon B."/>
            <person name="Goodwin S."/>
            <person name="Spatafora J."/>
            <person name="Crous P."/>
            <person name="Grigoriev I."/>
        </authorList>
    </citation>
    <scope>NUCLEOTIDE SEQUENCE</scope>
    <source>
        <strain evidence="2">CBS 627.86</strain>
    </source>
</reference>
<keyword evidence="3" id="KW-1185">Reference proteome</keyword>